<evidence type="ECO:0000256" key="1">
    <source>
        <dbReference type="ARBA" id="ARBA00004567"/>
    </source>
</evidence>
<evidence type="ECO:0000256" key="8">
    <source>
        <dbReference type="ARBA" id="ARBA00023010"/>
    </source>
</evidence>
<keyword evidence="6" id="KW-0509">mRNA transport</keyword>
<feature type="compositionally biased region" description="Low complexity" evidence="12">
    <location>
        <begin position="210"/>
        <end position="220"/>
    </location>
</feature>
<dbReference type="GO" id="GO:0031080">
    <property type="term" value="C:nuclear pore outer ring"/>
    <property type="evidence" value="ECO:0007669"/>
    <property type="project" value="TreeGrafter"/>
</dbReference>
<dbReference type="InterPro" id="IPR015943">
    <property type="entry name" value="WD40/YVTN_repeat-like_dom_sf"/>
</dbReference>
<feature type="repeat" description="WD" evidence="11">
    <location>
        <begin position="367"/>
        <end position="399"/>
    </location>
</feature>
<dbReference type="PROSITE" id="PS50294">
    <property type="entry name" value="WD_REPEATS_REGION"/>
    <property type="match status" value="2"/>
</dbReference>
<evidence type="ECO:0000256" key="3">
    <source>
        <dbReference type="ARBA" id="ARBA00022448"/>
    </source>
</evidence>
<gene>
    <name evidence="13" type="ORF">EIP91_009972</name>
</gene>
<dbReference type="Pfam" id="PF00400">
    <property type="entry name" value="WD40"/>
    <property type="match status" value="4"/>
</dbReference>
<dbReference type="SMART" id="SM00320">
    <property type="entry name" value="WD40"/>
    <property type="match status" value="6"/>
</dbReference>
<name>A0A4R0RX68_9APHY</name>
<dbReference type="GO" id="GO:0035859">
    <property type="term" value="C:Seh1-associated complex"/>
    <property type="evidence" value="ECO:0007669"/>
    <property type="project" value="TreeGrafter"/>
</dbReference>
<comment type="caution">
    <text evidence="13">The sequence shown here is derived from an EMBL/GenBank/DDBJ whole genome shotgun (WGS) entry which is preliminary data.</text>
</comment>
<comment type="subcellular location">
    <subcellularLocation>
        <location evidence="1">Nucleus</location>
        <location evidence="1">Nuclear pore complex</location>
    </subcellularLocation>
</comment>
<dbReference type="InterPro" id="IPR037363">
    <property type="entry name" value="Sec13/Seh1_fam"/>
</dbReference>
<evidence type="ECO:0000256" key="10">
    <source>
        <dbReference type="ARBA" id="ARBA00023242"/>
    </source>
</evidence>
<protein>
    <recommendedName>
        <fullName evidence="15">WD40 repeat-like protein</fullName>
    </recommendedName>
</protein>
<keyword evidence="3" id="KW-0813">Transport</keyword>
<feature type="repeat" description="WD" evidence="11">
    <location>
        <begin position="8"/>
        <end position="42"/>
    </location>
</feature>
<evidence type="ECO:0000313" key="13">
    <source>
        <dbReference type="EMBL" id="TCD68688.1"/>
    </source>
</evidence>
<evidence type="ECO:0000256" key="12">
    <source>
        <dbReference type="SAM" id="MobiDB-lite"/>
    </source>
</evidence>
<dbReference type="STRING" id="92696.A0A4R0RX68"/>
<dbReference type="GO" id="GO:0015031">
    <property type="term" value="P:protein transport"/>
    <property type="evidence" value="ECO:0007669"/>
    <property type="project" value="UniProtKB-KW"/>
</dbReference>
<dbReference type="InterPro" id="IPR036322">
    <property type="entry name" value="WD40_repeat_dom_sf"/>
</dbReference>
<dbReference type="GO" id="GO:0005198">
    <property type="term" value="F:structural molecule activity"/>
    <property type="evidence" value="ECO:0007669"/>
    <property type="project" value="InterPro"/>
</dbReference>
<dbReference type="Proteomes" id="UP000292702">
    <property type="component" value="Unassembled WGS sequence"/>
</dbReference>
<keyword evidence="10" id="KW-0539">Nucleus</keyword>
<proteinExistence type="inferred from homology"/>
<accession>A0A4R0RX68</accession>
<evidence type="ECO:0000313" key="14">
    <source>
        <dbReference type="Proteomes" id="UP000292702"/>
    </source>
</evidence>
<feature type="repeat" description="WD" evidence="11">
    <location>
        <begin position="54"/>
        <end position="88"/>
    </location>
</feature>
<evidence type="ECO:0000256" key="7">
    <source>
        <dbReference type="ARBA" id="ARBA00022927"/>
    </source>
</evidence>
<dbReference type="GO" id="GO:0051028">
    <property type="term" value="P:mRNA transport"/>
    <property type="evidence" value="ECO:0007669"/>
    <property type="project" value="UniProtKB-KW"/>
</dbReference>
<evidence type="ECO:0000256" key="11">
    <source>
        <dbReference type="PROSITE-ProRule" id="PRU00221"/>
    </source>
</evidence>
<dbReference type="AlphaFoldDB" id="A0A4R0RX68"/>
<keyword evidence="14" id="KW-1185">Reference proteome</keyword>
<dbReference type="PANTHER" id="PTHR11024:SF3">
    <property type="entry name" value="NUCLEOPORIN SEH1"/>
    <property type="match status" value="1"/>
</dbReference>
<feature type="region of interest" description="Disordered" evidence="12">
    <location>
        <begin position="411"/>
        <end position="433"/>
    </location>
</feature>
<dbReference type="GO" id="GO:0034198">
    <property type="term" value="P:cellular response to amino acid starvation"/>
    <property type="evidence" value="ECO:0007669"/>
    <property type="project" value="TreeGrafter"/>
</dbReference>
<evidence type="ECO:0000256" key="9">
    <source>
        <dbReference type="ARBA" id="ARBA00023132"/>
    </source>
</evidence>
<keyword evidence="8" id="KW-0811">Translocation</keyword>
<evidence type="ECO:0000256" key="2">
    <source>
        <dbReference type="ARBA" id="ARBA00010102"/>
    </source>
</evidence>
<keyword evidence="4 11" id="KW-0853">WD repeat</keyword>
<dbReference type="InterPro" id="IPR001680">
    <property type="entry name" value="WD40_rpt"/>
</dbReference>
<dbReference type="SUPFAM" id="SSF50978">
    <property type="entry name" value="WD40 repeat-like"/>
    <property type="match status" value="1"/>
</dbReference>
<feature type="region of interest" description="Disordered" evidence="12">
    <location>
        <begin position="210"/>
        <end position="229"/>
    </location>
</feature>
<feature type="repeat" description="WD" evidence="11">
    <location>
        <begin position="305"/>
        <end position="336"/>
    </location>
</feature>
<evidence type="ECO:0000256" key="6">
    <source>
        <dbReference type="ARBA" id="ARBA00022816"/>
    </source>
</evidence>
<sequence>MIQTGLIQNAHNDLVTDASYDFYGLRLATCSLDQRIKIWQLDEDTGNWDVEDDWKAHDAAVTKISWAHPEFGTIVASSSFDRTVKIWEQTAYAEIERPQANGASSSSSSSRWTERAVLVDAKFSVRAVEFAPQHFGLKLAAISSDNHLRIYECLEQPSLATWQLAEEVDVLALPSTSPTSNSISQTVTLATPTQTTSTLDGASVSLAAQALQQQQQQSQAPSRPGLGNREADGGWCISWCKDKYWGEIIAAGCGIDGKIKVIQLSPSKRPATLLTLSTAPLRPSSETTSKAPVPPADGEAAPYAITSVSWAPSCGRSYHLIATGSRDGKVRIWRIKPPALADEADYEGDGDGDGSEGKWTGSIVGEFDDHKSSVGRVEWNITGTVLSSAGNDGRVRLWKATAGNVWRPAGHIGVEQADEQPPDIDMDENPVAD</sequence>
<keyword evidence="5" id="KW-0677">Repeat</keyword>
<reference evidence="13 14" key="1">
    <citation type="submission" date="2018-11" db="EMBL/GenBank/DDBJ databases">
        <title>Genome assembly of Steccherinum ochraceum LE-BIN_3174, the white-rot fungus of the Steccherinaceae family (The Residual Polyporoid clade, Polyporales, Basidiomycota).</title>
        <authorList>
            <person name="Fedorova T.V."/>
            <person name="Glazunova O.A."/>
            <person name="Landesman E.O."/>
            <person name="Moiseenko K.V."/>
            <person name="Psurtseva N.V."/>
            <person name="Savinova O.S."/>
            <person name="Shakhova N.V."/>
            <person name="Tyazhelova T.V."/>
            <person name="Vasina D.V."/>
        </authorList>
    </citation>
    <scope>NUCLEOTIDE SEQUENCE [LARGE SCALE GENOMIC DNA]</scope>
    <source>
        <strain evidence="13 14">LE-BIN_3174</strain>
    </source>
</reference>
<evidence type="ECO:0008006" key="15">
    <source>
        <dbReference type="Google" id="ProtNLM"/>
    </source>
</evidence>
<dbReference type="EMBL" id="RWJN01000059">
    <property type="protein sequence ID" value="TCD68688.1"/>
    <property type="molecule type" value="Genomic_DNA"/>
</dbReference>
<evidence type="ECO:0000256" key="4">
    <source>
        <dbReference type="ARBA" id="ARBA00022574"/>
    </source>
</evidence>
<dbReference type="InterPro" id="IPR020472">
    <property type="entry name" value="WD40_PAC1"/>
</dbReference>
<keyword evidence="7" id="KW-0653">Protein transport</keyword>
<dbReference type="PRINTS" id="PR00320">
    <property type="entry name" value="GPROTEINBRPT"/>
</dbReference>
<dbReference type="PROSITE" id="PS50082">
    <property type="entry name" value="WD_REPEATS_2"/>
    <property type="match status" value="4"/>
</dbReference>
<dbReference type="OrthoDB" id="5566198at2759"/>
<keyword evidence="9" id="KW-0906">Nuclear pore complex</keyword>
<organism evidence="13 14">
    <name type="scientific">Steccherinum ochraceum</name>
    <dbReference type="NCBI Taxonomy" id="92696"/>
    <lineage>
        <taxon>Eukaryota</taxon>
        <taxon>Fungi</taxon>
        <taxon>Dikarya</taxon>
        <taxon>Basidiomycota</taxon>
        <taxon>Agaricomycotina</taxon>
        <taxon>Agaricomycetes</taxon>
        <taxon>Polyporales</taxon>
        <taxon>Steccherinaceae</taxon>
        <taxon>Steccherinum</taxon>
    </lineage>
</organism>
<dbReference type="Gene3D" id="2.130.10.10">
    <property type="entry name" value="YVTN repeat-like/Quinoprotein amine dehydrogenase"/>
    <property type="match status" value="1"/>
</dbReference>
<dbReference type="GO" id="GO:1904263">
    <property type="term" value="P:positive regulation of TORC1 signaling"/>
    <property type="evidence" value="ECO:0007669"/>
    <property type="project" value="TreeGrafter"/>
</dbReference>
<feature type="compositionally biased region" description="Acidic residues" evidence="12">
    <location>
        <begin position="416"/>
        <end position="433"/>
    </location>
</feature>
<evidence type="ECO:0000256" key="5">
    <source>
        <dbReference type="ARBA" id="ARBA00022737"/>
    </source>
</evidence>
<comment type="similarity">
    <text evidence="2">Belongs to the WD repeat SEC13 family.</text>
</comment>
<dbReference type="PANTHER" id="PTHR11024">
    <property type="entry name" value="NUCLEAR PORE COMPLEX PROTEIN SEC13 / SEH1 FAMILY MEMBER"/>
    <property type="match status" value="1"/>
</dbReference>